<dbReference type="HOGENOM" id="CLU_888153_0_0_9"/>
<dbReference type="eggNOG" id="ENOG503309W">
    <property type="taxonomic scope" value="Bacteria"/>
</dbReference>
<name>E6MIL4_9FIRM</name>
<keyword evidence="3" id="KW-1133">Transmembrane helix</keyword>
<evidence type="ECO:0000256" key="1">
    <source>
        <dbReference type="SAM" id="Coils"/>
    </source>
</evidence>
<accession>E6MIL4</accession>
<evidence type="ECO:0000256" key="3">
    <source>
        <dbReference type="SAM" id="Phobius"/>
    </source>
</evidence>
<feature type="transmembrane region" description="Helical" evidence="3">
    <location>
        <begin position="116"/>
        <end position="141"/>
    </location>
</feature>
<dbReference type="EMBL" id="AEQN01000023">
    <property type="protein sequence ID" value="EFV01110.1"/>
    <property type="molecule type" value="Genomic_DNA"/>
</dbReference>
<keyword evidence="3" id="KW-0472">Membrane</keyword>
<evidence type="ECO:0000256" key="2">
    <source>
        <dbReference type="SAM" id="MobiDB-lite"/>
    </source>
</evidence>
<feature type="transmembrane region" description="Helical" evidence="3">
    <location>
        <begin position="147"/>
        <end position="169"/>
    </location>
</feature>
<evidence type="ECO:0000313" key="5">
    <source>
        <dbReference type="Proteomes" id="UP000004754"/>
    </source>
</evidence>
<keyword evidence="3" id="KW-0812">Transmembrane</keyword>
<feature type="transmembrane region" description="Helical" evidence="3">
    <location>
        <begin position="12"/>
        <end position="36"/>
    </location>
</feature>
<comment type="caution">
    <text evidence="4">The sequence shown here is derived from an EMBL/GenBank/DDBJ whole genome shotgun (WGS) entry which is preliminary data.</text>
</comment>
<dbReference type="OrthoDB" id="1770596at2"/>
<proteinExistence type="predicted"/>
<keyword evidence="5" id="KW-1185">Reference proteome</keyword>
<feature type="compositionally biased region" description="Basic and acidic residues" evidence="2">
    <location>
        <begin position="266"/>
        <end position="281"/>
    </location>
</feature>
<organism evidence="4 5">
    <name type="scientific">Pseudoramibacter alactolyticus ATCC 23263</name>
    <dbReference type="NCBI Taxonomy" id="887929"/>
    <lineage>
        <taxon>Bacteria</taxon>
        <taxon>Bacillati</taxon>
        <taxon>Bacillota</taxon>
        <taxon>Clostridia</taxon>
        <taxon>Eubacteriales</taxon>
        <taxon>Eubacteriaceae</taxon>
        <taxon>Pseudoramibacter</taxon>
    </lineage>
</organism>
<gene>
    <name evidence="4" type="ORF">HMP0721_1849</name>
</gene>
<dbReference type="AlphaFoldDB" id="E6MIL4"/>
<sequence>MNSRKFHIRRKINSLTTALIGNIFNLLIILVLKGVLDVIQTARGDDRYPLGFGIAALAIVAAYWVFFTYKAFANSTDDDDRNYGPYLLLCMLPTVLFTVIALLIMQFGGNASFAGVWNGLTFGIAPTLFLYFPYGVIYHVMGAKVPMIAFFLMVLALMVALQSIGFMLGKKQREATEAKERRRKALAEKLQAEQAETEAQRAATMAAAPVKSAASASVSKVRWRAADRERMGRPTRKDPFSDVESPSIIETEAFSPVTDKMVEKVMREERRKERAAALQERRMRKPAKRQDGESPGWIDPKKIRKKKDQGDGQ</sequence>
<keyword evidence="1" id="KW-0175">Coiled coil</keyword>
<feature type="transmembrane region" description="Helical" evidence="3">
    <location>
        <begin position="48"/>
        <end position="66"/>
    </location>
</feature>
<dbReference type="RefSeq" id="WP_006599271.1">
    <property type="nucleotide sequence ID" value="NZ_GL622359.1"/>
</dbReference>
<reference evidence="4 5" key="1">
    <citation type="submission" date="2010-12" db="EMBL/GenBank/DDBJ databases">
        <authorList>
            <person name="Muzny D."/>
            <person name="Qin X."/>
            <person name="Deng J."/>
            <person name="Jiang H."/>
            <person name="Liu Y."/>
            <person name="Qu J."/>
            <person name="Song X.-Z."/>
            <person name="Zhang L."/>
            <person name="Thornton R."/>
            <person name="Coyle M."/>
            <person name="Francisco L."/>
            <person name="Jackson L."/>
            <person name="Javaid M."/>
            <person name="Korchina V."/>
            <person name="Kovar C."/>
            <person name="Mata R."/>
            <person name="Mathew T."/>
            <person name="Ngo R."/>
            <person name="Nguyen L."/>
            <person name="Nguyen N."/>
            <person name="Okwuonu G."/>
            <person name="Ongeri F."/>
            <person name="Pham C."/>
            <person name="Simmons D."/>
            <person name="Wilczek-Boney K."/>
            <person name="Hale W."/>
            <person name="Jakkamsetti A."/>
            <person name="Pham P."/>
            <person name="Ruth R."/>
            <person name="San Lucas F."/>
            <person name="Warren J."/>
            <person name="Zhang J."/>
            <person name="Zhao Z."/>
            <person name="Zhou C."/>
            <person name="Zhu D."/>
            <person name="Lee S."/>
            <person name="Bess C."/>
            <person name="Blankenburg K."/>
            <person name="Forbes L."/>
            <person name="Fu Q."/>
            <person name="Gubbala S."/>
            <person name="Hirani K."/>
            <person name="Jayaseelan J.C."/>
            <person name="Lara F."/>
            <person name="Munidasa M."/>
            <person name="Palculict T."/>
            <person name="Patil S."/>
            <person name="Pu L.-L."/>
            <person name="Saada N."/>
            <person name="Tang L."/>
            <person name="Weissenberger G."/>
            <person name="Zhu Y."/>
            <person name="Hemphill L."/>
            <person name="Shang Y."/>
            <person name="Youmans B."/>
            <person name="Ayvaz T."/>
            <person name="Ross M."/>
            <person name="Santibanez J."/>
            <person name="Aqrawi P."/>
            <person name="Gross S."/>
            <person name="Joshi V."/>
            <person name="Fowler G."/>
            <person name="Nazareth L."/>
            <person name="Reid J."/>
            <person name="Worley K."/>
            <person name="Petrosino J."/>
            <person name="Highlander S."/>
            <person name="Gibbs R."/>
        </authorList>
    </citation>
    <scope>NUCLEOTIDE SEQUENCE [LARGE SCALE GENOMIC DNA]</scope>
    <source>
        <strain evidence="4 5">ATCC 23263</strain>
    </source>
</reference>
<feature type="coiled-coil region" evidence="1">
    <location>
        <begin position="168"/>
        <end position="207"/>
    </location>
</feature>
<dbReference type="Proteomes" id="UP000004754">
    <property type="component" value="Unassembled WGS sequence"/>
</dbReference>
<feature type="region of interest" description="Disordered" evidence="2">
    <location>
        <begin position="266"/>
        <end position="313"/>
    </location>
</feature>
<dbReference type="STRING" id="887929.HMP0721_1849"/>
<evidence type="ECO:0000313" key="4">
    <source>
        <dbReference type="EMBL" id="EFV01110.1"/>
    </source>
</evidence>
<feature type="transmembrane region" description="Helical" evidence="3">
    <location>
        <begin position="86"/>
        <end position="104"/>
    </location>
</feature>
<protein>
    <submittedName>
        <fullName evidence="4">Uncharacterized protein</fullName>
    </submittedName>
</protein>